<dbReference type="PATRIC" id="fig|1415166.3.peg.5171"/>
<dbReference type="Gene3D" id="3.30.9.10">
    <property type="entry name" value="D-Amino Acid Oxidase, subunit A, domain 2"/>
    <property type="match status" value="1"/>
</dbReference>
<dbReference type="InterPro" id="IPR002938">
    <property type="entry name" value="FAD-bd"/>
</dbReference>
<dbReference type="PRINTS" id="PR00420">
    <property type="entry name" value="RNGMNOXGNASE"/>
</dbReference>
<feature type="domain" description="FAD-binding" evidence="2">
    <location>
        <begin position="7"/>
        <end position="350"/>
    </location>
</feature>
<dbReference type="SUPFAM" id="SSF51905">
    <property type="entry name" value="FAD/NAD(P)-binding domain"/>
    <property type="match status" value="1"/>
</dbReference>
<dbReference type="Gene3D" id="3.50.50.60">
    <property type="entry name" value="FAD/NAD(P)-binding domain"/>
    <property type="match status" value="1"/>
</dbReference>
<dbReference type="KEGG" id="nno:NONO_c50130"/>
<dbReference type="PANTHER" id="PTHR43476">
    <property type="entry name" value="3-(3-HYDROXY-PHENYL)PROPIONATE/3-HYDROXYCINNAMIC ACID HYDROXYLASE"/>
    <property type="match status" value="1"/>
</dbReference>
<accession>W5TKL9</accession>
<dbReference type="GO" id="GO:0008688">
    <property type="term" value="F:3-(3-hydroxyphenyl)propionate hydroxylase activity"/>
    <property type="evidence" value="ECO:0007669"/>
    <property type="project" value="TreeGrafter"/>
</dbReference>
<protein>
    <submittedName>
        <fullName evidence="3">Putative FAD-binding monooxygenase</fullName>
    </submittedName>
</protein>
<reference evidence="3 4" key="1">
    <citation type="journal article" date="2014" name="Appl. Environ. Microbiol.">
        <title>Insights into the Microbial Degradation of Rubber and Gutta-Percha by Analysis of the Complete Genome of Nocardia nova SH22a.</title>
        <authorList>
            <person name="Luo Q."/>
            <person name="Hiessl S."/>
            <person name="Poehlein A."/>
            <person name="Daniel R."/>
            <person name="Steinbuchel A."/>
        </authorList>
    </citation>
    <scope>NUCLEOTIDE SEQUENCE [LARGE SCALE GENOMIC DNA]</scope>
    <source>
        <strain evidence="3">SH22a</strain>
    </source>
</reference>
<dbReference type="STRING" id="1415166.NONO_c50130"/>
<dbReference type="InterPro" id="IPR036188">
    <property type="entry name" value="FAD/NAD-bd_sf"/>
</dbReference>
<keyword evidence="1" id="KW-0560">Oxidoreductase</keyword>
<dbReference type="GO" id="GO:0019622">
    <property type="term" value="P:3-(3-hydroxy)phenylpropionate catabolic process"/>
    <property type="evidence" value="ECO:0007669"/>
    <property type="project" value="TreeGrafter"/>
</dbReference>
<dbReference type="AlphaFoldDB" id="W5TKL9"/>
<dbReference type="OrthoDB" id="8670884at2"/>
<dbReference type="EMBL" id="CP006850">
    <property type="protein sequence ID" value="AHH19797.1"/>
    <property type="molecule type" value="Genomic_DNA"/>
</dbReference>
<dbReference type="InterPro" id="IPR050631">
    <property type="entry name" value="PheA/TfdB_FAD_monoxygenase"/>
</dbReference>
<dbReference type="HOGENOM" id="CLU_009665_20_2_11"/>
<dbReference type="eggNOG" id="COG0654">
    <property type="taxonomic scope" value="Bacteria"/>
</dbReference>
<dbReference type="RefSeq" id="WP_051494802.1">
    <property type="nucleotide sequence ID" value="NZ_CP006850.1"/>
</dbReference>
<evidence type="ECO:0000256" key="1">
    <source>
        <dbReference type="ARBA" id="ARBA00023002"/>
    </source>
</evidence>
<keyword evidence="3" id="KW-0503">Monooxygenase</keyword>
<evidence type="ECO:0000259" key="2">
    <source>
        <dbReference type="Pfam" id="PF01494"/>
    </source>
</evidence>
<organism evidence="3 4">
    <name type="scientific">Nocardia nova SH22a</name>
    <dbReference type="NCBI Taxonomy" id="1415166"/>
    <lineage>
        <taxon>Bacteria</taxon>
        <taxon>Bacillati</taxon>
        <taxon>Actinomycetota</taxon>
        <taxon>Actinomycetes</taxon>
        <taxon>Mycobacteriales</taxon>
        <taxon>Nocardiaceae</taxon>
        <taxon>Nocardia</taxon>
    </lineage>
</organism>
<evidence type="ECO:0000313" key="4">
    <source>
        <dbReference type="Proteomes" id="UP000019150"/>
    </source>
</evidence>
<proteinExistence type="predicted"/>
<gene>
    <name evidence="3" type="ORF">NONO_c50130</name>
</gene>
<dbReference type="NCBIfam" id="NF004829">
    <property type="entry name" value="PRK06183.1-3"/>
    <property type="match status" value="1"/>
</dbReference>
<dbReference type="Proteomes" id="UP000019150">
    <property type="component" value="Chromosome"/>
</dbReference>
<dbReference type="GO" id="GO:0071949">
    <property type="term" value="F:FAD binding"/>
    <property type="evidence" value="ECO:0007669"/>
    <property type="project" value="InterPro"/>
</dbReference>
<evidence type="ECO:0000313" key="3">
    <source>
        <dbReference type="EMBL" id="AHH19797.1"/>
    </source>
</evidence>
<dbReference type="PANTHER" id="PTHR43476:SF3">
    <property type="entry name" value="FAD-BINDING MONOOXYGENASE"/>
    <property type="match status" value="1"/>
</dbReference>
<dbReference type="Pfam" id="PF01494">
    <property type="entry name" value="FAD_binding_3"/>
    <property type="match status" value="1"/>
</dbReference>
<keyword evidence="4" id="KW-1185">Reference proteome</keyword>
<name>W5TKL9_9NOCA</name>
<sequence>MSDSGIADVIVVGAGPVGSTAALLADRLGLSVVLVDSSTEVYPKPRAIHFDADIMRIFQFAGLADELTPRVRATSGALHLGADGEPIRDFRVVATEGDLGWMPHYMFYQPELDALLRQRAAESAGVRTAYGWSCESVDELDDHVVVELRDGSGSVRRERARYVIAADGSASPIRKALGIELTDYGFDEPWVVIDGDVDDETLGPDYSIMYCDPRRPATYVPGPRGHRRWEFMILPGEDGAALGTPDAALDLIREVTPWLGDGQLEIGRAAVYRFHALVAERWRHGRVLLAGDAAHQTPPFYGQGMCHGIRDVRNLTWKLKAVLREDVSDGLLDSYQQEREPHVRAIIEQSVANGRYICVLDDAEARARDARMRELMANPAPRAPKTWRDTIPGLSAGVLHEGTLSPATGLLFPQPRVTRAGIRRTRLDEVLGQGWALVVAAPHSVPDASDVAILVVGQDITDEDCVLAQWFRSFGVDAVLIRPDRYVFGVANGADGPRALLDARAAALGQVDRVRVV</sequence>